<dbReference type="Pfam" id="PF13794">
    <property type="entry name" value="MiaE_2"/>
    <property type="match status" value="1"/>
</dbReference>
<gene>
    <name evidence="2" type="ORF">HD599_000794</name>
</gene>
<comment type="caution">
    <text evidence="2">The sequence shown here is derived from an EMBL/GenBank/DDBJ whole genome shotgun (WGS) entry which is preliminary data.</text>
</comment>
<dbReference type="Proteomes" id="UP000536685">
    <property type="component" value="Unassembled WGS sequence"/>
</dbReference>
<keyword evidence="3" id="KW-1185">Reference proteome</keyword>
<name>A0A841AL80_9MICO</name>
<evidence type="ECO:0000313" key="2">
    <source>
        <dbReference type="EMBL" id="MBB5842471.1"/>
    </source>
</evidence>
<sequence>MVNWFSRKGKRVEVPRLRPRSESEPTTKVDLVELTPDLLTFLGKAAYLQLTIFENLGSAIASAPTTDAKELLARVAALSLAKHHGLTAEIRRHGEEPGAVMEPFTADIDAFQATTRGGDWSEELVACHITAGFLDDFFVRLAAGLPADYATRVTTVLRADSGSDLLAEEIRGVIDDDEKLASRLAMWGRRLVGDTMLIARSTLASSANSLSDEERIEPVFTELIASHTRRMDGLGLTA</sequence>
<feature type="domain" description="Ferritin-like" evidence="1">
    <location>
        <begin position="41"/>
        <end position="200"/>
    </location>
</feature>
<dbReference type="AlphaFoldDB" id="A0A841AL80"/>
<organism evidence="2 3">
    <name type="scientific">Conyzicola lurida</name>
    <dbReference type="NCBI Taxonomy" id="1172621"/>
    <lineage>
        <taxon>Bacteria</taxon>
        <taxon>Bacillati</taxon>
        <taxon>Actinomycetota</taxon>
        <taxon>Actinomycetes</taxon>
        <taxon>Micrococcales</taxon>
        <taxon>Microbacteriaceae</taxon>
        <taxon>Conyzicola</taxon>
    </lineage>
</organism>
<dbReference type="InterPro" id="IPR059125">
    <property type="entry name" value="Ferritin_actino"/>
</dbReference>
<dbReference type="RefSeq" id="WP_184233837.1">
    <property type="nucleotide sequence ID" value="NZ_JACHMJ010000001.1"/>
</dbReference>
<dbReference type="InterPro" id="IPR012347">
    <property type="entry name" value="Ferritin-like"/>
</dbReference>
<evidence type="ECO:0000313" key="3">
    <source>
        <dbReference type="Proteomes" id="UP000536685"/>
    </source>
</evidence>
<reference evidence="2 3" key="1">
    <citation type="submission" date="2020-08" db="EMBL/GenBank/DDBJ databases">
        <title>Sequencing the genomes of 1000 actinobacteria strains.</title>
        <authorList>
            <person name="Klenk H.-P."/>
        </authorList>
    </citation>
    <scope>NUCLEOTIDE SEQUENCE [LARGE SCALE GENOMIC DNA]</scope>
    <source>
        <strain evidence="2 3">DSM 105784</strain>
    </source>
</reference>
<protein>
    <recommendedName>
        <fullName evidence="1">Ferritin-like domain-containing protein</fullName>
    </recommendedName>
</protein>
<dbReference type="Gene3D" id="1.20.1260.10">
    <property type="match status" value="1"/>
</dbReference>
<accession>A0A841AL80</accession>
<dbReference type="EMBL" id="JACHMJ010000001">
    <property type="protein sequence ID" value="MBB5842471.1"/>
    <property type="molecule type" value="Genomic_DNA"/>
</dbReference>
<proteinExistence type="predicted"/>
<evidence type="ECO:0000259" key="1">
    <source>
        <dbReference type="Pfam" id="PF13794"/>
    </source>
</evidence>